<reference evidence="2 3" key="1">
    <citation type="submission" date="2019-11" db="EMBL/GenBank/DDBJ databases">
        <authorList>
            <person name="Cao P."/>
        </authorList>
    </citation>
    <scope>NUCLEOTIDE SEQUENCE [LARGE SCALE GENOMIC DNA]</scope>
    <source>
        <strain evidence="2 3">NEAU-AAG5</strain>
    </source>
</reference>
<comment type="caution">
    <text evidence="2">The sequence shown here is derived from an EMBL/GenBank/DDBJ whole genome shotgun (WGS) entry which is preliminary data.</text>
</comment>
<gene>
    <name evidence="2" type="ORF">GNZ18_30075</name>
</gene>
<sequence length="873" mass="90878">MNRPLNRPWLRLARAQWPPIAAVAVLTLVTALLAVTVPARVAGGYDRAARATVAGADVRVEGRQDAATVARYLPLSDDVSVRSATWYGILPRHLSDAVGPPEPYVTTTENRIGGEFLEPRLVTLAWDPGATRRVRFVAGVPPQDMPSDSTPDHGRAVQIALPKPYADKFGYRVGTALPLGDLRATVSGIYVPRDAADPYWATRADLLRVRTELRGEGVRVHTGAALLSGGGYWRIAHGAPDRRLFVTWRFPLKPDGIDSARVSGLAGDIEAYHVAVKGRTDLFECAVATELDAPLKAYGGQLRSAKAVNGLTLSGVAAIAAGVLLLGAGLLGRRLRPALVTMRARGASLRQLAGPACGLLALAVLPAAALGAGLGLLLGTGPPQALSAYAAGGLVVLVLVLPVAVIVREFGGATQITAGRDDLVGARPSRRRLVLEGLLIVLAVTGVVLLRERGAGAGGDPLIAAVPVLLGAACGVVVLRVYPYLLAGLGRALRRGSGAVAFIGVARASRQNVVSALPMVVLLLAAAVAGFAGSVEAALDRGHDRAAWAAVGADARISAELLDQKAVDRVRAVPGVKDAVPARVVRAVRPASGPARVTLIAVDLDAYQRISPGRLPAHPRGALLSPAAARELGMRPMTLSSPNFPEIRVEPSGRIEDFPGEQHGGSFVVVPFRSLTGTEKVPSTVFVRGEPGEAALRGALEASLPPGTMGGDPYKKVEIRRDVLRGMTRAPMVRVVQDSFRDAALIGGAYGLLAVLLVLVVEARARGRGLAHLQVLGLTRRQSRRLALVEIGPVLLCAVGAGWALGLVLPGVTGPVVDLRPYTGGFAVSNHAVDPAALPALLAALLLAAAAAVAIDRAFDTRHDLAAVLRTGD</sequence>
<feature type="transmembrane region" description="Helical" evidence="1">
    <location>
        <begin position="743"/>
        <end position="765"/>
    </location>
</feature>
<keyword evidence="3" id="KW-1185">Reference proteome</keyword>
<name>A0A7K1L8R0_9ACTN</name>
<evidence type="ECO:0008006" key="4">
    <source>
        <dbReference type="Google" id="ProtNLM"/>
    </source>
</evidence>
<organism evidence="2 3">
    <name type="scientific">Actinomadura litoris</name>
    <dbReference type="NCBI Taxonomy" id="2678616"/>
    <lineage>
        <taxon>Bacteria</taxon>
        <taxon>Bacillati</taxon>
        <taxon>Actinomycetota</taxon>
        <taxon>Actinomycetes</taxon>
        <taxon>Streptosporangiales</taxon>
        <taxon>Thermomonosporaceae</taxon>
        <taxon>Actinomadura</taxon>
    </lineage>
</organism>
<proteinExistence type="predicted"/>
<feature type="transmembrane region" description="Helical" evidence="1">
    <location>
        <begin position="352"/>
        <end position="374"/>
    </location>
</feature>
<feature type="transmembrane region" description="Helical" evidence="1">
    <location>
        <begin position="433"/>
        <end position="450"/>
    </location>
</feature>
<feature type="transmembrane region" description="Helical" evidence="1">
    <location>
        <begin position="386"/>
        <end position="407"/>
    </location>
</feature>
<keyword evidence="1" id="KW-0472">Membrane</keyword>
<accession>A0A7K1L8R0</accession>
<evidence type="ECO:0000256" key="1">
    <source>
        <dbReference type="SAM" id="Phobius"/>
    </source>
</evidence>
<dbReference type="RefSeq" id="WP_156219995.1">
    <property type="nucleotide sequence ID" value="NZ_WOFH01000012.1"/>
</dbReference>
<feature type="transmembrane region" description="Helical" evidence="1">
    <location>
        <begin position="836"/>
        <end position="855"/>
    </location>
</feature>
<evidence type="ECO:0000313" key="3">
    <source>
        <dbReference type="Proteomes" id="UP000432015"/>
    </source>
</evidence>
<feature type="transmembrane region" description="Helical" evidence="1">
    <location>
        <begin position="462"/>
        <end position="485"/>
    </location>
</feature>
<dbReference type="EMBL" id="WOFH01000012">
    <property type="protein sequence ID" value="MUN40822.1"/>
    <property type="molecule type" value="Genomic_DNA"/>
</dbReference>
<feature type="transmembrane region" description="Helical" evidence="1">
    <location>
        <begin position="311"/>
        <end position="331"/>
    </location>
</feature>
<dbReference type="AlphaFoldDB" id="A0A7K1L8R0"/>
<keyword evidence="1" id="KW-0812">Transmembrane</keyword>
<protein>
    <recommendedName>
        <fullName evidence="4">FtsX-like permease family protein</fullName>
    </recommendedName>
</protein>
<evidence type="ECO:0000313" key="2">
    <source>
        <dbReference type="EMBL" id="MUN40822.1"/>
    </source>
</evidence>
<feature type="transmembrane region" description="Helical" evidence="1">
    <location>
        <begin position="513"/>
        <end position="535"/>
    </location>
</feature>
<keyword evidence="1" id="KW-1133">Transmembrane helix</keyword>
<feature type="transmembrane region" description="Helical" evidence="1">
    <location>
        <begin position="786"/>
        <end position="809"/>
    </location>
</feature>
<dbReference type="Proteomes" id="UP000432015">
    <property type="component" value="Unassembled WGS sequence"/>
</dbReference>